<proteinExistence type="predicted"/>
<evidence type="ECO:0000313" key="2">
    <source>
        <dbReference type="Proteomes" id="UP001362999"/>
    </source>
</evidence>
<name>A0AAV9ZU98_9AGAR</name>
<protein>
    <submittedName>
        <fullName evidence="1">Uncharacterized protein</fullName>
    </submittedName>
</protein>
<dbReference type="Proteomes" id="UP001362999">
    <property type="component" value="Unassembled WGS sequence"/>
</dbReference>
<gene>
    <name evidence="1" type="ORF">R3P38DRAFT_2802844</name>
</gene>
<evidence type="ECO:0000313" key="1">
    <source>
        <dbReference type="EMBL" id="KAK6992379.1"/>
    </source>
</evidence>
<dbReference type="AlphaFoldDB" id="A0AAV9ZU98"/>
<dbReference type="EMBL" id="JAWWNJ010000111">
    <property type="protein sequence ID" value="KAK6992379.1"/>
    <property type="molecule type" value="Genomic_DNA"/>
</dbReference>
<reference evidence="1 2" key="1">
    <citation type="journal article" date="2024" name="J Genomics">
        <title>Draft genome sequencing and assembly of Favolaschia claudopus CIRM-BRFM 2984 isolated from oak limbs.</title>
        <authorList>
            <person name="Navarro D."/>
            <person name="Drula E."/>
            <person name="Chaduli D."/>
            <person name="Cazenave R."/>
            <person name="Ahrendt S."/>
            <person name="Wang J."/>
            <person name="Lipzen A."/>
            <person name="Daum C."/>
            <person name="Barry K."/>
            <person name="Grigoriev I.V."/>
            <person name="Favel A."/>
            <person name="Rosso M.N."/>
            <person name="Martin F."/>
        </authorList>
    </citation>
    <scope>NUCLEOTIDE SEQUENCE [LARGE SCALE GENOMIC DNA]</scope>
    <source>
        <strain evidence="1 2">CIRM-BRFM 2984</strain>
    </source>
</reference>
<organism evidence="1 2">
    <name type="scientific">Favolaschia claudopus</name>
    <dbReference type="NCBI Taxonomy" id="2862362"/>
    <lineage>
        <taxon>Eukaryota</taxon>
        <taxon>Fungi</taxon>
        <taxon>Dikarya</taxon>
        <taxon>Basidiomycota</taxon>
        <taxon>Agaricomycotina</taxon>
        <taxon>Agaricomycetes</taxon>
        <taxon>Agaricomycetidae</taxon>
        <taxon>Agaricales</taxon>
        <taxon>Marasmiineae</taxon>
        <taxon>Mycenaceae</taxon>
        <taxon>Favolaschia</taxon>
    </lineage>
</organism>
<accession>A0AAV9ZU98</accession>
<keyword evidence="2" id="KW-1185">Reference proteome</keyword>
<comment type="caution">
    <text evidence="1">The sequence shown here is derived from an EMBL/GenBank/DDBJ whole genome shotgun (WGS) entry which is preliminary data.</text>
</comment>
<sequence>MFLLSQLPQANFTIKLALTRYSTPRPAPSLIPEQRRLGASCADSLANALEIRIMINHAHPPPRWHHHRGACLCLPVATPLKAKPSPPLKLSTLRHTAVTAVLFDAVNRHQRLGARLSTLQFKFNRFTRAGMEGVDAHERVCGGKRMGGMEFCFRLVEPPYR</sequence>